<dbReference type="GO" id="GO:0004792">
    <property type="term" value="F:thiosulfate-cyanide sulfurtransferase activity"/>
    <property type="evidence" value="ECO:0007669"/>
    <property type="project" value="InterPro"/>
</dbReference>
<dbReference type="InterPro" id="IPR001455">
    <property type="entry name" value="TusA-like"/>
</dbReference>
<feature type="domain" description="Rhodanese" evidence="2">
    <location>
        <begin position="101"/>
        <end position="185"/>
    </location>
</feature>
<dbReference type="CDD" id="cd00291">
    <property type="entry name" value="SirA_YedF_YeeD"/>
    <property type="match status" value="1"/>
</dbReference>
<dbReference type="Gene3D" id="3.30.110.40">
    <property type="entry name" value="TusA-like domain"/>
    <property type="match status" value="1"/>
</dbReference>
<comment type="similarity">
    <text evidence="1">Belongs to the sulfur carrier protein TusA family.</text>
</comment>
<proteinExistence type="inferred from homology"/>
<dbReference type="InterPro" id="IPR001307">
    <property type="entry name" value="Thiosulphate_STrfase_CS"/>
</dbReference>
<evidence type="ECO:0000313" key="3">
    <source>
        <dbReference type="EMBL" id="MSE03774.1"/>
    </source>
</evidence>
<dbReference type="SUPFAM" id="SSF64307">
    <property type="entry name" value="SirA-like"/>
    <property type="match status" value="1"/>
</dbReference>
<protein>
    <recommendedName>
        <fullName evidence="2">Rhodanese domain-containing protein</fullName>
    </recommendedName>
</protein>
<dbReference type="AlphaFoldDB" id="A0A6A8LJ46"/>
<dbReference type="Pfam" id="PF01206">
    <property type="entry name" value="TusA"/>
    <property type="match status" value="1"/>
</dbReference>
<name>A0A6A8LJ46_BACVE</name>
<dbReference type="RefSeq" id="WP_025853721.1">
    <property type="nucleotide sequence ID" value="NZ_BPWC01000006.1"/>
</dbReference>
<sequence length="189" mass="21063">MVKANIVLDAKGLSCPMPIVKTKKKIKELKAGDLLEIQATDKGSAADLQAWAKSSGHEYLGTETEGEVLRHFLRKGGEHSSENASSIPEISLEAFTQKVDRDESLHILDVREIEEYEEAHIPGAVHIPLGEVEKRFNELNKNDEIYIICHSGRRSEMAAHTMKKQGFKKVINVIPGMRDWTGKTEKGGM</sequence>
<dbReference type="Pfam" id="PF00581">
    <property type="entry name" value="Rhodanese"/>
    <property type="match status" value="1"/>
</dbReference>
<dbReference type="PROSITE" id="PS00380">
    <property type="entry name" value="RHODANESE_1"/>
    <property type="match status" value="1"/>
</dbReference>
<dbReference type="PROSITE" id="PS50206">
    <property type="entry name" value="RHODANESE_3"/>
    <property type="match status" value="1"/>
</dbReference>
<gene>
    <name evidence="3" type="ORF">GKC39_17105</name>
</gene>
<dbReference type="InterPro" id="IPR036868">
    <property type="entry name" value="TusA-like_sf"/>
</dbReference>
<dbReference type="SMART" id="SM00450">
    <property type="entry name" value="RHOD"/>
    <property type="match status" value="1"/>
</dbReference>
<evidence type="ECO:0000256" key="1">
    <source>
        <dbReference type="ARBA" id="ARBA00008984"/>
    </source>
</evidence>
<dbReference type="Gene3D" id="3.40.250.10">
    <property type="entry name" value="Rhodanese-like domain"/>
    <property type="match status" value="1"/>
</dbReference>
<dbReference type="EMBL" id="WKKV01000010">
    <property type="protein sequence ID" value="MSE03774.1"/>
    <property type="molecule type" value="Genomic_DNA"/>
</dbReference>
<accession>A0A6A8LJ46</accession>
<organism evidence="3">
    <name type="scientific">Bacillus velezensis</name>
    <dbReference type="NCBI Taxonomy" id="492670"/>
    <lineage>
        <taxon>Bacteria</taxon>
        <taxon>Bacillati</taxon>
        <taxon>Bacillota</taxon>
        <taxon>Bacilli</taxon>
        <taxon>Bacillales</taxon>
        <taxon>Bacillaceae</taxon>
        <taxon>Bacillus</taxon>
        <taxon>Bacillus amyloliquefaciens group</taxon>
    </lineage>
</organism>
<dbReference type="CDD" id="cd00158">
    <property type="entry name" value="RHOD"/>
    <property type="match status" value="1"/>
</dbReference>
<dbReference type="PANTHER" id="PTHR33279">
    <property type="entry name" value="SULFUR CARRIER PROTEIN YEDF-RELATED"/>
    <property type="match status" value="1"/>
</dbReference>
<evidence type="ECO:0000259" key="2">
    <source>
        <dbReference type="PROSITE" id="PS50206"/>
    </source>
</evidence>
<dbReference type="PANTHER" id="PTHR33279:SF6">
    <property type="entry name" value="SULFUR CARRIER PROTEIN YEDF-RELATED"/>
    <property type="match status" value="1"/>
</dbReference>
<dbReference type="SUPFAM" id="SSF52821">
    <property type="entry name" value="Rhodanese/Cell cycle control phosphatase"/>
    <property type="match status" value="1"/>
</dbReference>
<comment type="caution">
    <text evidence="3">The sequence shown here is derived from an EMBL/GenBank/DDBJ whole genome shotgun (WGS) entry which is preliminary data.</text>
</comment>
<dbReference type="InterPro" id="IPR001763">
    <property type="entry name" value="Rhodanese-like_dom"/>
</dbReference>
<dbReference type="PROSITE" id="PS01148">
    <property type="entry name" value="UPF0033"/>
    <property type="match status" value="1"/>
</dbReference>
<dbReference type="InterPro" id="IPR036873">
    <property type="entry name" value="Rhodanese-like_dom_sf"/>
</dbReference>
<reference evidence="3" key="1">
    <citation type="submission" date="2019-11" db="EMBL/GenBank/DDBJ databases">
        <title>Draft Genome Sequence of Plant Growth-Promoting Rhizosphere-Associated Bacteria.</title>
        <authorList>
            <person name="Vasilyev I.Y."/>
            <person name="Radchenko V."/>
            <person name="Ilnitskaya E.V."/>
        </authorList>
    </citation>
    <scope>NUCLEOTIDE SEQUENCE</scope>
    <source>
        <strain evidence="3">VRA_517_n</strain>
    </source>
</reference>